<keyword evidence="2" id="KW-0479">Metal-binding</keyword>
<dbReference type="SUPFAM" id="SSF102705">
    <property type="entry name" value="NIF3 (NGG1p interacting factor 3)-like"/>
    <property type="match status" value="1"/>
</dbReference>
<gene>
    <name evidence="3" type="ORF">SDC9_03748</name>
</gene>
<dbReference type="InterPro" id="IPR036069">
    <property type="entry name" value="DUF34/NIF3_sf"/>
</dbReference>
<dbReference type="GO" id="GO:0046872">
    <property type="term" value="F:metal ion binding"/>
    <property type="evidence" value="ECO:0007669"/>
    <property type="project" value="UniProtKB-KW"/>
</dbReference>
<name>A0A644SVC1_9ZZZZ</name>
<dbReference type="AlphaFoldDB" id="A0A644SVC1"/>
<dbReference type="Gene3D" id="3.40.1390.30">
    <property type="entry name" value="NIF3 (NGG1p interacting factor 3)-like"/>
    <property type="match status" value="2"/>
</dbReference>
<dbReference type="EMBL" id="VSSQ01000006">
    <property type="protein sequence ID" value="MPL58217.1"/>
    <property type="molecule type" value="Genomic_DNA"/>
</dbReference>
<dbReference type="PANTHER" id="PTHR13799">
    <property type="entry name" value="NGG1 INTERACTING FACTOR 3"/>
    <property type="match status" value="1"/>
</dbReference>
<evidence type="ECO:0000256" key="1">
    <source>
        <dbReference type="ARBA" id="ARBA00006964"/>
    </source>
</evidence>
<dbReference type="GO" id="GO:0005737">
    <property type="term" value="C:cytoplasm"/>
    <property type="evidence" value="ECO:0007669"/>
    <property type="project" value="TreeGrafter"/>
</dbReference>
<accession>A0A644SVC1</accession>
<dbReference type="Pfam" id="PF01784">
    <property type="entry name" value="DUF34_NIF3"/>
    <property type="match status" value="2"/>
</dbReference>
<dbReference type="InterPro" id="IPR002678">
    <property type="entry name" value="DUF34/NIF3"/>
</dbReference>
<dbReference type="GO" id="GO:0016787">
    <property type="term" value="F:hydrolase activity"/>
    <property type="evidence" value="ECO:0007669"/>
    <property type="project" value="UniProtKB-KW"/>
</dbReference>
<comment type="caution">
    <text evidence="3">The sequence shown here is derived from an EMBL/GenBank/DDBJ whole genome shotgun (WGS) entry which is preliminary data.</text>
</comment>
<evidence type="ECO:0000313" key="3">
    <source>
        <dbReference type="EMBL" id="MPL58217.1"/>
    </source>
</evidence>
<sequence length="245" mass="27828">MSIMKLKEIIKKIDVMIPKELGIENDNIGYFGPKFEDIDIKNIKVIMDLTIEEDNNSQKNELIISHHPPLFNPKTPTYVIHSNWDIINGGANDELAKKLNLNVLEVFDKETGIGRICEGSFNFKDFLDIIPKKLNIDYFRVVNPLNKQENNEKLKIAIISGFGLSNIDYIKLAKKNKVDILISGDLTHKGAILSKNLGICIVDISHYASEVPGLEELYDIISKIGIETKLIHQEIPWKYINSIDL</sequence>
<reference evidence="3" key="1">
    <citation type="submission" date="2019-08" db="EMBL/GenBank/DDBJ databases">
        <authorList>
            <person name="Kucharzyk K."/>
            <person name="Murdoch R.W."/>
            <person name="Higgins S."/>
            <person name="Loffler F."/>
        </authorList>
    </citation>
    <scope>NUCLEOTIDE SEQUENCE</scope>
</reference>
<organism evidence="3">
    <name type="scientific">bioreactor metagenome</name>
    <dbReference type="NCBI Taxonomy" id="1076179"/>
    <lineage>
        <taxon>unclassified sequences</taxon>
        <taxon>metagenomes</taxon>
        <taxon>ecological metagenomes</taxon>
    </lineage>
</organism>
<protein>
    <submittedName>
        <fullName evidence="3">GTP cyclohydrolase 1 type 2</fullName>
    </submittedName>
</protein>
<dbReference type="PANTHER" id="PTHR13799:SF14">
    <property type="entry name" value="GTP CYCLOHYDROLASE 1 TYPE 2 HOMOLOG"/>
    <property type="match status" value="1"/>
</dbReference>
<comment type="similarity">
    <text evidence="1">Belongs to the GTP cyclohydrolase I type 2/NIF3 family.</text>
</comment>
<keyword evidence="3" id="KW-0378">Hydrolase</keyword>
<proteinExistence type="inferred from homology"/>
<evidence type="ECO:0000256" key="2">
    <source>
        <dbReference type="ARBA" id="ARBA00022723"/>
    </source>
</evidence>